<organism evidence="2 3">
    <name type="scientific">Crenothrix polyspora</name>
    <dbReference type="NCBI Taxonomy" id="360316"/>
    <lineage>
        <taxon>Bacteria</taxon>
        <taxon>Pseudomonadati</taxon>
        <taxon>Pseudomonadota</taxon>
        <taxon>Gammaproteobacteria</taxon>
        <taxon>Methylococcales</taxon>
        <taxon>Crenotrichaceae</taxon>
        <taxon>Crenothrix</taxon>
    </lineage>
</organism>
<protein>
    <submittedName>
        <fullName evidence="2">Uncharacterized protein</fullName>
    </submittedName>
</protein>
<keyword evidence="1" id="KW-1133">Transmembrane helix</keyword>
<gene>
    <name evidence="2" type="ORF">CRENPOLYSF1_240018</name>
</gene>
<evidence type="ECO:0000313" key="3">
    <source>
        <dbReference type="Proteomes" id="UP000195667"/>
    </source>
</evidence>
<proteinExistence type="predicted"/>
<name>A0A1R4H730_9GAMM</name>
<evidence type="ECO:0000256" key="1">
    <source>
        <dbReference type="SAM" id="Phobius"/>
    </source>
</evidence>
<dbReference type="RefSeq" id="WP_176371058.1">
    <property type="nucleotide sequence ID" value="NZ_FUKI01000098.1"/>
</dbReference>
<evidence type="ECO:0000313" key="2">
    <source>
        <dbReference type="EMBL" id="SJM92062.1"/>
    </source>
</evidence>
<feature type="transmembrane region" description="Helical" evidence="1">
    <location>
        <begin position="12"/>
        <end position="39"/>
    </location>
</feature>
<dbReference type="Proteomes" id="UP000195667">
    <property type="component" value="Unassembled WGS sequence"/>
</dbReference>
<keyword evidence="3" id="KW-1185">Reference proteome</keyword>
<accession>A0A1R4H730</accession>
<sequence length="56" mass="5922">MNDFYKDAVIGVMFTIGVVGFISGEFIVSTVLFGAAAIFSNVEMSRRLNATVGSNG</sequence>
<dbReference type="EMBL" id="FUKI01000098">
    <property type="protein sequence ID" value="SJM92062.1"/>
    <property type="molecule type" value="Genomic_DNA"/>
</dbReference>
<reference evidence="3" key="1">
    <citation type="submission" date="2017-02" db="EMBL/GenBank/DDBJ databases">
        <authorList>
            <person name="Daims H."/>
        </authorList>
    </citation>
    <scope>NUCLEOTIDE SEQUENCE [LARGE SCALE GENOMIC DNA]</scope>
</reference>
<keyword evidence="1" id="KW-0472">Membrane</keyword>
<dbReference type="AlphaFoldDB" id="A0A1R4H730"/>
<keyword evidence="1" id="KW-0812">Transmembrane</keyword>